<dbReference type="AlphaFoldDB" id="A0A964T0Y5"/>
<dbReference type="OrthoDB" id="9815712at2"/>
<comment type="subcellular location">
    <subcellularLocation>
        <location evidence="1">Cell inner membrane</location>
        <topology evidence="1">Peripheral membrane protein</topology>
    </subcellularLocation>
</comment>
<evidence type="ECO:0000256" key="1">
    <source>
        <dbReference type="ARBA" id="ARBA00004417"/>
    </source>
</evidence>
<dbReference type="GO" id="GO:0015833">
    <property type="term" value="P:peptide transport"/>
    <property type="evidence" value="ECO:0007669"/>
    <property type="project" value="InterPro"/>
</dbReference>
<dbReference type="InterPro" id="IPR027417">
    <property type="entry name" value="P-loop_NTPase"/>
</dbReference>
<keyword evidence="8" id="KW-1278">Translocase</keyword>
<evidence type="ECO:0000256" key="7">
    <source>
        <dbReference type="ARBA" id="ARBA00022840"/>
    </source>
</evidence>
<organism evidence="11 12">
    <name type="scientific">Propylenella binzhouense</name>
    <dbReference type="NCBI Taxonomy" id="2555902"/>
    <lineage>
        <taxon>Bacteria</taxon>
        <taxon>Pseudomonadati</taxon>
        <taxon>Pseudomonadota</taxon>
        <taxon>Alphaproteobacteria</taxon>
        <taxon>Hyphomicrobiales</taxon>
        <taxon>Propylenellaceae</taxon>
        <taxon>Propylenella</taxon>
    </lineage>
</organism>
<sequence>MAGAILSIRNLKADIGTRQGVMRVVDDVSLTIGPGEAVALVGESGCGKSMTALSITKLAPERSVSIVGGEVLLDGRDLVPLSRSEMQALRGNVVGMVFQDPMTFLNPVMAVGSQIANPLRRHMGLRGARLAARVHELIDLVRIPEAARVAKSYPHELSGGMRQRVLIALACSPKLLIADEPTTALDVTIQAQILDVLKSSLKEFGTALLLITHNMGIVADMCDRVYVMYAGRIVEEARVEDIFARPQHPYTRGLLASVLRHDRPPEALKVMTGSVPNLIAPPAGCRFRPRCPNAMAVCATDPPWMVDDRGQGAACWLNSR</sequence>
<dbReference type="CDD" id="cd03257">
    <property type="entry name" value="ABC_NikE_OppD_transporters"/>
    <property type="match status" value="1"/>
</dbReference>
<keyword evidence="6" id="KW-0547">Nucleotide-binding</keyword>
<dbReference type="NCBIfam" id="TIGR01727">
    <property type="entry name" value="oligo_HPY"/>
    <property type="match status" value="1"/>
</dbReference>
<dbReference type="EMBL" id="SPKJ01000002">
    <property type="protein sequence ID" value="MYZ46336.1"/>
    <property type="molecule type" value="Genomic_DNA"/>
</dbReference>
<dbReference type="InterPro" id="IPR003593">
    <property type="entry name" value="AAA+_ATPase"/>
</dbReference>
<evidence type="ECO:0000256" key="8">
    <source>
        <dbReference type="ARBA" id="ARBA00022967"/>
    </source>
</evidence>
<keyword evidence="12" id="KW-1185">Reference proteome</keyword>
<evidence type="ECO:0000256" key="2">
    <source>
        <dbReference type="ARBA" id="ARBA00005417"/>
    </source>
</evidence>
<keyword evidence="4" id="KW-1003">Cell membrane</keyword>
<evidence type="ECO:0000313" key="11">
    <source>
        <dbReference type="EMBL" id="MYZ46336.1"/>
    </source>
</evidence>
<dbReference type="Gene3D" id="3.40.50.300">
    <property type="entry name" value="P-loop containing nucleotide triphosphate hydrolases"/>
    <property type="match status" value="1"/>
</dbReference>
<dbReference type="SUPFAM" id="SSF52540">
    <property type="entry name" value="P-loop containing nucleoside triphosphate hydrolases"/>
    <property type="match status" value="1"/>
</dbReference>
<dbReference type="InterPro" id="IPR003439">
    <property type="entry name" value="ABC_transporter-like_ATP-bd"/>
</dbReference>
<evidence type="ECO:0000256" key="6">
    <source>
        <dbReference type="ARBA" id="ARBA00022741"/>
    </source>
</evidence>
<accession>A0A964T0Y5</accession>
<evidence type="ECO:0000256" key="5">
    <source>
        <dbReference type="ARBA" id="ARBA00022519"/>
    </source>
</evidence>
<keyword evidence="9" id="KW-0472">Membrane</keyword>
<dbReference type="GO" id="GO:0005886">
    <property type="term" value="C:plasma membrane"/>
    <property type="evidence" value="ECO:0007669"/>
    <property type="project" value="UniProtKB-SubCell"/>
</dbReference>
<evidence type="ECO:0000256" key="9">
    <source>
        <dbReference type="ARBA" id="ARBA00023136"/>
    </source>
</evidence>
<evidence type="ECO:0000256" key="4">
    <source>
        <dbReference type="ARBA" id="ARBA00022475"/>
    </source>
</evidence>
<keyword evidence="3" id="KW-0813">Transport</keyword>
<comment type="caution">
    <text evidence="11">The sequence shown here is derived from an EMBL/GenBank/DDBJ whole genome shotgun (WGS) entry which is preliminary data.</text>
</comment>
<keyword evidence="5" id="KW-0997">Cell inner membrane</keyword>
<dbReference type="InterPro" id="IPR050388">
    <property type="entry name" value="ABC_Ni/Peptide_Import"/>
</dbReference>
<proteinExistence type="inferred from homology"/>
<dbReference type="InterPro" id="IPR013563">
    <property type="entry name" value="Oligopep_ABC_C"/>
</dbReference>
<dbReference type="GO" id="GO:0016887">
    <property type="term" value="F:ATP hydrolysis activity"/>
    <property type="evidence" value="ECO:0007669"/>
    <property type="project" value="InterPro"/>
</dbReference>
<dbReference type="Pfam" id="PF08352">
    <property type="entry name" value="oligo_HPY"/>
    <property type="match status" value="1"/>
</dbReference>
<evidence type="ECO:0000259" key="10">
    <source>
        <dbReference type="PROSITE" id="PS50893"/>
    </source>
</evidence>
<dbReference type="GO" id="GO:0005524">
    <property type="term" value="F:ATP binding"/>
    <property type="evidence" value="ECO:0007669"/>
    <property type="project" value="UniProtKB-KW"/>
</dbReference>
<comment type="similarity">
    <text evidence="2">Belongs to the ABC transporter superfamily.</text>
</comment>
<dbReference type="Proteomes" id="UP000773614">
    <property type="component" value="Unassembled WGS sequence"/>
</dbReference>
<keyword evidence="7 11" id="KW-0067">ATP-binding</keyword>
<reference evidence="11" key="1">
    <citation type="submission" date="2019-03" db="EMBL/GenBank/DDBJ databases">
        <title>Afifella sp. nov., isolated from activated sludge.</title>
        <authorList>
            <person name="Li Q."/>
            <person name="Liu Y."/>
        </authorList>
    </citation>
    <scope>NUCLEOTIDE SEQUENCE</scope>
    <source>
        <strain evidence="11">L72</strain>
    </source>
</reference>
<dbReference type="SMART" id="SM00382">
    <property type="entry name" value="AAA"/>
    <property type="match status" value="1"/>
</dbReference>
<dbReference type="PROSITE" id="PS50893">
    <property type="entry name" value="ABC_TRANSPORTER_2"/>
    <property type="match status" value="1"/>
</dbReference>
<evidence type="ECO:0000256" key="3">
    <source>
        <dbReference type="ARBA" id="ARBA00022448"/>
    </source>
</evidence>
<feature type="domain" description="ABC transporter" evidence="10">
    <location>
        <begin position="6"/>
        <end position="255"/>
    </location>
</feature>
<name>A0A964T0Y5_9HYPH</name>
<dbReference type="PANTHER" id="PTHR43297">
    <property type="entry name" value="OLIGOPEPTIDE TRANSPORT ATP-BINDING PROTEIN APPD"/>
    <property type="match status" value="1"/>
</dbReference>
<evidence type="ECO:0000313" key="12">
    <source>
        <dbReference type="Proteomes" id="UP000773614"/>
    </source>
</evidence>
<dbReference type="Pfam" id="PF00005">
    <property type="entry name" value="ABC_tran"/>
    <property type="match status" value="1"/>
</dbReference>
<dbReference type="RefSeq" id="WP_161138677.1">
    <property type="nucleotide sequence ID" value="NZ_SPKJ01000002.1"/>
</dbReference>
<dbReference type="PANTHER" id="PTHR43297:SF14">
    <property type="entry name" value="ATPASE AAA-TYPE CORE DOMAIN-CONTAINING PROTEIN"/>
    <property type="match status" value="1"/>
</dbReference>
<gene>
    <name evidence="11" type="ORF">E4O86_01185</name>
</gene>
<protein>
    <submittedName>
        <fullName evidence="11">ABC transporter ATP-binding protein</fullName>
    </submittedName>
</protein>
<dbReference type="GO" id="GO:0055085">
    <property type="term" value="P:transmembrane transport"/>
    <property type="evidence" value="ECO:0007669"/>
    <property type="project" value="UniProtKB-ARBA"/>
</dbReference>
<dbReference type="FunFam" id="3.40.50.300:FF:000016">
    <property type="entry name" value="Oligopeptide ABC transporter ATP-binding component"/>
    <property type="match status" value="1"/>
</dbReference>